<comment type="caution">
    <text evidence="2">The sequence shown here is derived from an EMBL/GenBank/DDBJ whole genome shotgun (WGS) entry which is preliminary data.</text>
</comment>
<keyword evidence="1" id="KW-0732">Signal</keyword>
<dbReference type="EMBL" id="JAAFYZ010000308">
    <property type="protein sequence ID" value="MBS2554008.1"/>
    <property type="molecule type" value="Genomic_DNA"/>
</dbReference>
<evidence type="ECO:0000313" key="3">
    <source>
        <dbReference type="Proteomes" id="UP000730482"/>
    </source>
</evidence>
<gene>
    <name evidence="2" type="ORF">KGQ19_44860</name>
</gene>
<feature type="signal peptide" evidence="1">
    <location>
        <begin position="1"/>
        <end position="26"/>
    </location>
</feature>
<name>A0ABS5L6P5_9ACTN</name>
<evidence type="ECO:0000313" key="2">
    <source>
        <dbReference type="EMBL" id="MBS2554008.1"/>
    </source>
</evidence>
<accession>A0ABS5L6P5</accession>
<reference evidence="2 3" key="1">
    <citation type="submission" date="2020-02" db="EMBL/GenBank/DDBJ databases">
        <title>Acidophilic actinobacteria isolated from forest soil.</title>
        <authorList>
            <person name="Golinska P."/>
        </authorList>
    </citation>
    <scope>NUCLEOTIDE SEQUENCE [LARGE SCALE GENOMIC DNA]</scope>
    <source>
        <strain evidence="2 3">NL8</strain>
    </source>
</reference>
<organism evidence="2 3">
    <name type="scientific">Catenulispora pinistramenti</name>
    <dbReference type="NCBI Taxonomy" id="2705254"/>
    <lineage>
        <taxon>Bacteria</taxon>
        <taxon>Bacillati</taxon>
        <taxon>Actinomycetota</taxon>
        <taxon>Actinomycetes</taxon>
        <taxon>Catenulisporales</taxon>
        <taxon>Catenulisporaceae</taxon>
        <taxon>Catenulispora</taxon>
    </lineage>
</organism>
<keyword evidence="3" id="KW-1185">Reference proteome</keyword>
<protein>
    <recommendedName>
        <fullName evidence="4">Lipoprotein</fullName>
    </recommendedName>
</protein>
<evidence type="ECO:0008006" key="4">
    <source>
        <dbReference type="Google" id="ProtNLM"/>
    </source>
</evidence>
<evidence type="ECO:0000256" key="1">
    <source>
        <dbReference type="SAM" id="SignalP"/>
    </source>
</evidence>
<proteinExistence type="predicted"/>
<feature type="chain" id="PRO_5046582248" description="Lipoprotein" evidence="1">
    <location>
        <begin position="27"/>
        <end position="177"/>
    </location>
</feature>
<sequence length="177" mass="19043">MLRKALASVAAIAAALLMSAAGPLAAAHADPQTITVNITSYGYNDNDDGNGHYGTAQIAYPQIHQIATEDLGTYSQPVTFATDENEFAPGTIIYVPHLEKYFIMEDGCVECTTDWNNGIYHVDLWMGPNDAMQPEPALDNCEGSITGSFDIIVNPDSSQPVDQNPMFSNGSCTVDTY</sequence>
<dbReference type="Proteomes" id="UP000730482">
    <property type="component" value="Unassembled WGS sequence"/>
</dbReference>
<dbReference type="RefSeq" id="WP_212021097.1">
    <property type="nucleotide sequence ID" value="NZ_JAAFYZ010000308.1"/>
</dbReference>